<evidence type="ECO:0000256" key="7">
    <source>
        <dbReference type="ARBA" id="ARBA00022598"/>
    </source>
</evidence>
<evidence type="ECO:0000256" key="2">
    <source>
        <dbReference type="ARBA" id="ARBA00004686"/>
    </source>
</evidence>
<evidence type="ECO:0000259" key="16">
    <source>
        <dbReference type="Pfam" id="PF00586"/>
    </source>
</evidence>
<dbReference type="InterPro" id="IPR010918">
    <property type="entry name" value="PurM-like_C_dom"/>
</dbReference>
<evidence type="ECO:0000313" key="19">
    <source>
        <dbReference type="Proteomes" id="UP000319296"/>
    </source>
</evidence>
<dbReference type="InterPro" id="IPR004733">
    <property type="entry name" value="PurM_cligase"/>
</dbReference>
<dbReference type="GO" id="GO:0004641">
    <property type="term" value="F:phosphoribosylformylglycinamidine cyclo-ligase activity"/>
    <property type="evidence" value="ECO:0007669"/>
    <property type="project" value="UniProtKB-UniRule"/>
</dbReference>
<keyword evidence="9 15" id="KW-0658">Purine biosynthesis</keyword>
<protein>
    <recommendedName>
        <fullName evidence="5 15">Phosphoribosylformylglycinamidine cyclo-ligase</fullName>
        <ecNumber evidence="4 15">6.3.3.1</ecNumber>
    </recommendedName>
    <alternativeName>
        <fullName evidence="12 15">AIR synthase</fullName>
    </alternativeName>
    <alternativeName>
        <fullName evidence="13 15">AIRS</fullName>
    </alternativeName>
    <alternativeName>
        <fullName evidence="11 15">Phosphoribosyl-aminoimidazole synthetase</fullName>
    </alternativeName>
</protein>
<dbReference type="InterPro" id="IPR036676">
    <property type="entry name" value="PurM-like_C_sf"/>
</dbReference>
<dbReference type="SUPFAM" id="SSF55326">
    <property type="entry name" value="PurM N-terminal domain-like"/>
    <property type="match status" value="1"/>
</dbReference>
<comment type="pathway">
    <text evidence="2 15">Purine metabolism; IMP biosynthesis via de novo pathway; 5-amino-1-(5-phospho-D-ribosyl)imidazole from N(2)-formyl-N(1)-(5-phospho-D-ribosyl)glycinamide: step 2/2.</text>
</comment>
<keyword evidence="10 15" id="KW-0067">ATP-binding</keyword>
<sequence length="365" mass="39478">MDYKNAGVDIEAGKIAVDSISDIVKSTFRDEVVDNFGSFGSLFSLSNLIFKYKEPVLVSGTDGVGTKLKIAFDANKHNTIGLDLVAMSVNDIACLGAEPLFFLDYISTSKLNPESIKEIITGIAAGCKIAGCSLIGGEMAEMPSFYKNNEYDLAGFAVGIVDKNSIINGSNIKEGDSVIGIASSGLHSNGYSLARKIVFDTMSLTIDDKFLSDGTTVAGALLEPTIIYSGLINKLVEKFEGKQNIKGIAHITGGGIPENLKRIIPDNAAAEINKNSWKIPEIFNILRENGNIEETEFYKVFNCGIGMIIVVNKDEENKVIDFINNFNNLDSTGGVSQNFYKSFKIGNIIKSSPIESSMNIKVKFI</sequence>
<evidence type="ECO:0000256" key="12">
    <source>
        <dbReference type="ARBA" id="ARBA00032931"/>
    </source>
</evidence>
<dbReference type="UniPathway" id="UPA00074">
    <property type="reaction ID" value="UER00129"/>
</dbReference>
<dbReference type="NCBIfam" id="TIGR00878">
    <property type="entry name" value="purM"/>
    <property type="match status" value="1"/>
</dbReference>
<gene>
    <name evidence="15" type="primary">purM</name>
    <name evidence="18" type="ORF">EVG15_00190</name>
</gene>
<dbReference type="FunFam" id="3.30.1330.10:FF:000001">
    <property type="entry name" value="Phosphoribosylformylglycinamidine cyclo-ligase"/>
    <property type="match status" value="1"/>
</dbReference>
<evidence type="ECO:0000259" key="17">
    <source>
        <dbReference type="Pfam" id="PF02769"/>
    </source>
</evidence>
<organism evidence="18 19">
    <name type="scientific">Candidatus Acididesulfobacter diazotrophicus</name>
    <dbReference type="NCBI Taxonomy" id="2597226"/>
    <lineage>
        <taxon>Bacteria</taxon>
        <taxon>Deltaproteobacteria</taxon>
        <taxon>Candidatus Acidulodesulfobacterales</taxon>
        <taxon>Candidatus Acididesulfobacter</taxon>
    </lineage>
</organism>
<dbReference type="SUPFAM" id="SSF56042">
    <property type="entry name" value="PurM C-terminal domain-like"/>
    <property type="match status" value="1"/>
</dbReference>
<dbReference type="CDD" id="cd02196">
    <property type="entry name" value="PurM"/>
    <property type="match status" value="1"/>
</dbReference>
<dbReference type="Pfam" id="PF02769">
    <property type="entry name" value="AIRS_C"/>
    <property type="match status" value="1"/>
</dbReference>
<dbReference type="InterPro" id="IPR016188">
    <property type="entry name" value="PurM-like_N"/>
</dbReference>
<evidence type="ECO:0000256" key="10">
    <source>
        <dbReference type="ARBA" id="ARBA00022840"/>
    </source>
</evidence>
<proteinExistence type="inferred from homology"/>
<dbReference type="Gene3D" id="3.30.1330.10">
    <property type="entry name" value="PurM-like, N-terminal domain"/>
    <property type="match status" value="1"/>
</dbReference>
<dbReference type="Gene3D" id="3.90.650.10">
    <property type="entry name" value="PurM-like C-terminal domain"/>
    <property type="match status" value="1"/>
</dbReference>
<dbReference type="GO" id="GO:0005829">
    <property type="term" value="C:cytosol"/>
    <property type="evidence" value="ECO:0007669"/>
    <property type="project" value="TreeGrafter"/>
</dbReference>
<dbReference type="EMBL" id="SGBB01000001">
    <property type="protein sequence ID" value="RZD19342.1"/>
    <property type="molecule type" value="Genomic_DNA"/>
</dbReference>
<evidence type="ECO:0000313" key="18">
    <source>
        <dbReference type="EMBL" id="RZD19342.1"/>
    </source>
</evidence>
<evidence type="ECO:0000256" key="3">
    <source>
        <dbReference type="ARBA" id="ARBA00010280"/>
    </source>
</evidence>
<comment type="subcellular location">
    <subcellularLocation>
        <location evidence="1 15">Cytoplasm</location>
    </subcellularLocation>
</comment>
<dbReference type="AlphaFoldDB" id="A0A519BPZ6"/>
<reference evidence="18 19" key="1">
    <citation type="journal article" date="2019" name="ISME J.">
        <title>Insights into ecological role of a new deltaproteobacterial order Candidatus Acidulodesulfobacterales by metagenomics and metatranscriptomics.</title>
        <authorList>
            <person name="Tan S."/>
            <person name="Liu J."/>
            <person name="Fang Y."/>
            <person name="Hedlund B.P."/>
            <person name="Lian Z.H."/>
            <person name="Huang L.Y."/>
            <person name="Li J.T."/>
            <person name="Huang L.N."/>
            <person name="Li W.J."/>
            <person name="Jiang H.C."/>
            <person name="Dong H.L."/>
            <person name="Shu W.S."/>
        </authorList>
    </citation>
    <scope>NUCLEOTIDE SEQUENCE [LARGE SCALE GENOMIC DNA]</scope>
    <source>
        <strain evidence="18">AP1</strain>
    </source>
</reference>
<evidence type="ECO:0000256" key="1">
    <source>
        <dbReference type="ARBA" id="ARBA00004496"/>
    </source>
</evidence>
<name>A0A519BPZ6_9DELT</name>
<evidence type="ECO:0000256" key="14">
    <source>
        <dbReference type="ARBA" id="ARBA00049057"/>
    </source>
</evidence>
<dbReference type="GO" id="GO:0004637">
    <property type="term" value="F:phosphoribosylamine-glycine ligase activity"/>
    <property type="evidence" value="ECO:0007669"/>
    <property type="project" value="TreeGrafter"/>
</dbReference>
<dbReference type="Pfam" id="PF00586">
    <property type="entry name" value="AIRS"/>
    <property type="match status" value="1"/>
</dbReference>
<dbReference type="Proteomes" id="UP000319296">
    <property type="component" value="Unassembled WGS sequence"/>
</dbReference>
<dbReference type="GO" id="GO:0046084">
    <property type="term" value="P:adenine biosynthetic process"/>
    <property type="evidence" value="ECO:0007669"/>
    <property type="project" value="TreeGrafter"/>
</dbReference>
<evidence type="ECO:0000256" key="4">
    <source>
        <dbReference type="ARBA" id="ARBA00013047"/>
    </source>
</evidence>
<keyword evidence="8 15" id="KW-0547">Nucleotide-binding</keyword>
<evidence type="ECO:0000256" key="13">
    <source>
        <dbReference type="ARBA" id="ARBA00033093"/>
    </source>
</evidence>
<evidence type="ECO:0000256" key="11">
    <source>
        <dbReference type="ARBA" id="ARBA00031908"/>
    </source>
</evidence>
<evidence type="ECO:0000256" key="8">
    <source>
        <dbReference type="ARBA" id="ARBA00022741"/>
    </source>
</evidence>
<dbReference type="InterPro" id="IPR036921">
    <property type="entry name" value="PurM-like_N_sf"/>
</dbReference>
<keyword evidence="7 15" id="KW-0436">Ligase</keyword>
<evidence type="ECO:0000256" key="9">
    <source>
        <dbReference type="ARBA" id="ARBA00022755"/>
    </source>
</evidence>
<comment type="similarity">
    <text evidence="3 15">Belongs to the AIR synthase family.</text>
</comment>
<dbReference type="PANTHER" id="PTHR10520">
    <property type="entry name" value="TRIFUNCTIONAL PURINE BIOSYNTHETIC PROTEIN ADENOSINE-3-RELATED"/>
    <property type="match status" value="1"/>
</dbReference>
<keyword evidence="6 15" id="KW-0963">Cytoplasm</keyword>
<evidence type="ECO:0000256" key="6">
    <source>
        <dbReference type="ARBA" id="ARBA00022490"/>
    </source>
</evidence>
<comment type="catalytic activity">
    <reaction evidence="14 15">
        <text>2-formamido-N(1)-(5-O-phospho-beta-D-ribosyl)acetamidine + ATP = 5-amino-1-(5-phospho-beta-D-ribosyl)imidazole + ADP + phosphate + H(+)</text>
        <dbReference type="Rhea" id="RHEA:23032"/>
        <dbReference type="ChEBI" id="CHEBI:15378"/>
        <dbReference type="ChEBI" id="CHEBI:30616"/>
        <dbReference type="ChEBI" id="CHEBI:43474"/>
        <dbReference type="ChEBI" id="CHEBI:137981"/>
        <dbReference type="ChEBI" id="CHEBI:147287"/>
        <dbReference type="ChEBI" id="CHEBI:456216"/>
        <dbReference type="EC" id="6.3.3.1"/>
    </reaction>
</comment>
<evidence type="ECO:0000256" key="15">
    <source>
        <dbReference type="HAMAP-Rule" id="MF_00741"/>
    </source>
</evidence>
<dbReference type="GO" id="GO:0005524">
    <property type="term" value="F:ATP binding"/>
    <property type="evidence" value="ECO:0007669"/>
    <property type="project" value="UniProtKB-KW"/>
</dbReference>
<accession>A0A519BPZ6</accession>
<comment type="caution">
    <text evidence="18">The sequence shown here is derived from an EMBL/GenBank/DDBJ whole genome shotgun (WGS) entry which is preliminary data.</text>
</comment>
<dbReference type="GO" id="GO:0006189">
    <property type="term" value="P:'de novo' IMP biosynthetic process"/>
    <property type="evidence" value="ECO:0007669"/>
    <property type="project" value="UniProtKB-UniRule"/>
</dbReference>
<dbReference type="FunFam" id="3.90.650.10:FF:000011">
    <property type="entry name" value="Phosphoribosylformylglycinamidine cyclo-ligase"/>
    <property type="match status" value="1"/>
</dbReference>
<dbReference type="PANTHER" id="PTHR10520:SF12">
    <property type="entry name" value="TRIFUNCTIONAL PURINE BIOSYNTHETIC PROTEIN ADENOSINE-3"/>
    <property type="match status" value="1"/>
</dbReference>
<feature type="domain" description="PurM-like N-terminal" evidence="16">
    <location>
        <begin position="56"/>
        <end position="161"/>
    </location>
</feature>
<evidence type="ECO:0000256" key="5">
    <source>
        <dbReference type="ARBA" id="ARBA00020367"/>
    </source>
</evidence>
<dbReference type="EC" id="6.3.3.1" evidence="4 15"/>
<feature type="domain" description="PurM-like C-terminal" evidence="17">
    <location>
        <begin position="173"/>
        <end position="324"/>
    </location>
</feature>
<dbReference type="HAMAP" id="MF_00741">
    <property type="entry name" value="AIRS"/>
    <property type="match status" value="1"/>
</dbReference>